<protein>
    <submittedName>
        <fullName evidence="1">Uncharacterized protein</fullName>
    </submittedName>
</protein>
<name>A0A7J8VTF3_9ROSI</name>
<proteinExistence type="predicted"/>
<evidence type="ECO:0000313" key="1">
    <source>
        <dbReference type="EMBL" id="MBA0666097.1"/>
    </source>
</evidence>
<accession>A0A7J8VTF3</accession>
<sequence length="21" mass="2404">MNRSVAMNILLGNQQQGIRFI</sequence>
<dbReference type="EMBL" id="JABFAB010000012">
    <property type="protein sequence ID" value="MBA0666097.1"/>
    <property type="molecule type" value="Genomic_DNA"/>
</dbReference>
<evidence type="ECO:0000313" key="2">
    <source>
        <dbReference type="Proteomes" id="UP000593573"/>
    </source>
</evidence>
<gene>
    <name evidence="1" type="ORF">Goklo_002548</name>
</gene>
<organism evidence="1 2">
    <name type="scientific">Gossypium klotzschianum</name>
    <dbReference type="NCBI Taxonomy" id="34286"/>
    <lineage>
        <taxon>Eukaryota</taxon>
        <taxon>Viridiplantae</taxon>
        <taxon>Streptophyta</taxon>
        <taxon>Embryophyta</taxon>
        <taxon>Tracheophyta</taxon>
        <taxon>Spermatophyta</taxon>
        <taxon>Magnoliopsida</taxon>
        <taxon>eudicotyledons</taxon>
        <taxon>Gunneridae</taxon>
        <taxon>Pentapetalae</taxon>
        <taxon>rosids</taxon>
        <taxon>malvids</taxon>
        <taxon>Malvales</taxon>
        <taxon>Malvaceae</taxon>
        <taxon>Malvoideae</taxon>
        <taxon>Gossypium</taxon>
    </lineage>
</organism>
<reference evidence="1 2" key="1">
    <citation type="journal article" date="2019" name="Genome Biol. Evol.">
        <title>Insights into the evolution of the New World diploid cottons (Gossypium, subgenus Houzingenia) based on genome sequencing.</title>
        <authorList>
            <person name="Grover C.E."/>
            <person name="Arick M.A. 2nd"/>
            <person name="Thrash A."/>
            <person name="Conover J.L."/>
            <person name="Sanders W.S."/>
            <person name="Peterson D.G."/>
            <person name="Frelichowski J.E."/>
            <person name="Scheffler J.A."/>
            <person name="Scheffler B.E."/>
            <person name="Wendel J.F."/>
        </authorList>
    </citation>
    <scope>NUCLEOTIDE SEQUENCE [LARGE SCALE GENOMIC DNA]</scope>
    <source>
        <strain evidence="1">57</strain>
        <tissue evidence="1">Leaf</tissue>
    </source>
</reference>
<comment type="caution">
    <text evidence="1">The sequence shown here is derived from an EMBL/GenBank/DDBJ whole genome shotgun (WGS) entry which is preliminary data.</text>
</comment>
<keyword evidence="2" id="KW-1185">Reference proteome</keyword>
<dbReference type="AlphaFoldDB" id="A0A7J8VTF3"/>
<dbReference type="Proteomes" id="UP000593573">
    <property type="component" value="Unassembled WGS sequence"/>
</dbReference>